<feature type="domain" description="Ammonium transporter AmtB-like" evidence="7">
    <location>
        <begin position="1"/>
        <end position="210"/>
    </location>
</feature>
<feature type="transmembrane region" description="Helical" evidence="6">
    <location>
        <begin position="86"/>
        <end position="104"/>
    </location>
</feature>
<organism evidence="8 9">
    <name type="scientific">Candidula unifasciata</name>
    <dbReference type="NCBI Taxonomy" id="100452"/>
    <lineage>
        <taxon>Eukaryota</taxon>
        <taxon>Metazoa</taxon>
        <taxon>Spiralia</taxon>
        <taxon>Lophotrochozoa</taxon>
        <taxon>Mollusca</taxon>
        <taxon>Gastropoda</taxon>
        <taxon>Heterobranchia</taxon>
        <taxon>Euthyneura</taxon>
        <taxon>Panpulmonata</taxon>
        <taxon>Eupulmonata</taxon>
        <taxon>Stylommatophora</taxon>
        <taxon>Helicina</taxon>
        <taxon>Helicoidea</taxon>
        <taxon>Geomitridae</taxon>
        <taxon>Candidula</taxon>
    </lineage>
</organism>
<sequence length="303" mass="32798">WGWLAFNCGSTFGISSGKWKLAAKTAVTTLLASMSGGIVGTFLSYVTQKGKLCTVFFVWEPYFLQSCYCSVLVFSASCPLVRPWEAVVIGAIGAFITIGTDVLLHKLKVDDPVSAVAVHGASGIWGLLAVGLFAADDHVENLTSGRNGLFHGGGFYMLGVQTLAVVCESAWSAGSTFLLLYVSMPLQITMGIRVTAEEELLGADIVEHNVQKSGTNSQMTFTSQAQNRNPNSTQTVSQQTQGLSRTTRDRIQGGWKSQVLTLSSLESLSRETEYSTFSKLHDTMSKIEREIPLPEYLAQVYPA</sequence>
<dbReference type="PANTHER" id="PTHR11730:SF58">
    <property type="entry name" value="AMMONIUM TRANSPORTER"/>
    <property type="match status" value="1"/>
</dbReference>
<dbReference type="GO" id="GO:0008519">
    <property type="term" value="F:ammonium channel activity"/>
    <property type="evidence" value="ECO:0007669"/>
    <property type="project" value="InterPro"/>
</dbReference>
<dbReference type="AlphaFoldDB" id="A0A8S3ZF12"/>
<gene>
    <name evidence="8" type="ORF">CUNI_LOCUS11214</name>
</gene>
<evidence type="ECO:0000259" key="7">
    <source>
        <dbReference type="Pfam" id="PF00909"/>
    </source>
</evidence>
<feature type="transmembrane region" description="Helical" evidence="6">
    <location>
        <begin position="53"/>
        <end position="74"/>
    </location>
</feature>
<dbReference type="Gene3D" id="1.10.3430.10">
    <property type="entry name" value="Ammonium transporter AmtB like domains"/>
    <property type="match status" value="1"/>
</dbReference>
<dbReference type="Pfam" id="PF00909">
    <property type="entry name" value="Ammonium_transp"/>
    <property type="match status" value="1"/>
</dbReference>
<accession>A0A8S3ZF12</accession>
<evidence type="ECO:0000256" key="5">
    <source>
        <dbReference type="SAM" id="MobiDB-lite"/>
    </source>
</evidence>
<comment type="subcellular location">
    <subcellularLocation>
        <location evidence="1">Membrane</location>
        <topology evidence="1">Multi-pass membrane protein</topology>
    </subcellularLocation>
</comment>
<keyword evidence="2 6" id="KW-0812">Transmembrane</keyword>
<feature type="region of interest" description="Disordered" evidence="5">
    <location>
        <begin position="223"/>
        <end position="248"/>
    </location>
</feature>
<name>A0A8S3ZF12_9EUPU</name>
<dbReference type="OrthoDB" id="534912at2759"/>
<evidence type="ECO:0000256" key="4">
    <source>
        <dbReference type="ARBA" id="ARBA00023136"/>
    </source>
</evidence>
<keyword evidence="4 6" id="KW-0472">Membrane</keyword>
<feature type="transmembrane region" description="Helical" evidence="6">
    <location>
        <begin position="26"/>
        <end position="46"/>
    </location>
</feature>
<feature type="compositionally biased region" description="Polar residues" evidence="5">
    <location>
        <begin position="223"/>
        <end position="245"/>
    </location>
</feature>
<reference evidence="8" key="1">
    <citation type="submission" date="2021-04" db="EMBL/GenBank/DDBJ databases">
        <authorList>
            <consortium name="Molecular Ecology Group"/>
        </authorList>
    </citation>
    <scope>NUCLEOTIDE SEQUENCE</scope>
</reference>
<evidence type="ECO:0000256" key="1">
    <source>
        <dbReference type="ARBA" id="ARBA00004141"/>
    </source>
</evidence>
<dbReference type="SUPFAM" id="SSF111352">
    <property type="entry name" value="Ammonium transporter"/>
    <property type="match status" value="1"/>
</dbReference>
<dbReference type="InterPro" id="IPR029020">
    <property type="entry name" value="Ammonium/urea_transptr"/>
</dbReference>
<dbReference type="EMBL" id="CAJHNH020002117">
    <property type="protein sequence ID" value="CAG5125656.1"/>
    <property type="molecule type" value="Genomic_DNA"/>
</dbReference>
<evidence type="ECO:0000256" key="3">
    <source>
        <dbReference type="ARBA" id="ARBA00022989"/>
    </source>
</evidence>
<evidence type="ECO:0000256" key="2">
    <source>
        <dbReference type="ARBA" id="ARBA00022692"/>
    </source>
</evidence>
<keyword evidence="3 6" id="KW-1133">Transmembrane helix</keyword>
<dbReference type="GO" id="GO:0005886">
    <property type="term" value="C:plasma membrane"/>
    <property type="evidence" value="ECO:0007669"/>
    <property type="project" value="TreeGrafter"/>
</dbReference>
<feature type="transmembrane region" description="Helical" evidence="6">
    <location>
        <begin position="155"/>
        <end position="182"/>
    </location>
</feature>
<feature type="non-terminal residue" evidence="8">
    <location>
        <position position="303"/>
    </location>
</feature>
<feature type="transmembrane region" description="Helical" evidence="6">
    <location>
        <begin position="116"/>
        <end position="135"/>
    </location>
</feature>
<evidence type="ECO:0000313" key="8">
    <source>
        <dbReference type="EMBL" id="CAG5125656.1"/>
    </source>
</evidence>
<dbReference type="InterPro" id="IPR024041">
    <property type="entry name" value="NH4_transpt_AmtB-like_dom"/>
</dbReference>
<protein>
    <recommendedName>
        <fullName evidence="7">Ammonium transporter AmtB-like domain-containing protein</fullName>
    </recommendedName>
</protein>
<keyword evidence="9" id="KW-1185">Reference proteome</keyword>
<dbReference type="GO" id="GO:0097272">
    <property type="term" value="P:ammonium homeostasis"/>
    <property type="evidence" value="ECO:0007669"/>
    <property type="project" value="TreeGrafter"/>
</dbReference>
<dbReference type="PANTHER" id="PTHR11730">
    <property type="entry name" value="AMMONIUM TRANSPORTER"/>
    <property type="match status" value="1"/>
</dbReference>
<dbReference type="Proteomes" id="UP000678393">
    <property type="component" value="Unassembled WGS sequence"/>
</dbReference>
<proteinExistence type="predicted"/>
<comment type="caution">
    <text evidence="8">The sequence shown here is derived from an EMBL/GenBank/DDBJ whole genome shotgun (WGS) entry which is preliminary data.</text>
</comment>
<evidence type="ECO:0000256" key="6">
    <source>
        <dbReference type="SAM" id="Phobius"/>
    </source>
</evidence>
<evidence type="ECO:0000313" key="9">
    <source>
        <dbReference type="Proteomes" id="UP000678393"/>
    </source>
</evidence>